<proteinExistence type="predicted"/>
<reference evidence="1 2" key="1">
    <citation type="submission" date="2017-05" db="EMBL/GenBank/DDBJ databases">
        <authorList>
            <person name="Varghese N."/>
            <person name="Submissions S."/>
        </authorList>
    </citation>
    <scope>NUCLEOTIDE SEQUENCE [LARGE SCALE GENOMIC DNA]</scope>
    <source>
        <strain evidence="1 2">DSM 25457</strain>
    </source>
</reference>
<gene>
    <name evidence="1" type="ORF">SAMN06265222_101174</name>
</gene>
<name>A0ABY1PRH5_9BACT</name>
<sequence length="94" mass="9987">MSRKAVSVIGNVQVWEASGWGTVEGKPRKAFCGSPTAYGEEEASSACDLCSFGKLTAGIPNSSDDMGFVGLTSCRFWGPKIEALLAKLELRDLV</sequence>
<evidence type="ECO:0000313" key="1">
    <source>
        <dbReference type="EMBL" id="SMP38707.1"/>
    </source>
</evidence>
<dbReference type="EMBL" id="FXUG01000001">
    <property type="protein sequence ID" value="SMP38707.1"/>
    <property type="molecule type" value="Genomic_DNA"/>
</dbReference>
<comment type="caution">
    <text evidence="1">The sequence shown here is derived from an EMBL/GenBank/DDBJ whole genome shotgun (WGS) entry which is preliminary data.</text>
</comment>
<dbReference type="Proteomes" id="UP001158067">
    <property type="component" value="Unassembled WGS sequence"/>
</dbReference>
<organism evidence="1 2">
    <name type="scientific">Neorhodopirellula lusitana</name>
    <dbReference type="NCBI Taxonomy" id="445327"/>
    <lineage>
        <taxon>Bacteria</taxon>
        <taxon>Pseudomonadati</taxon>
        <taxon>Planctomycetota</taxon>
        <taxon>Planctomycetia</taxon>
        <taxon>Pirellulales</taxon>
        <taxon>Pirellulaceae</taxon>
        <taxon>Neorhodopirellula</taxon>
    </lineage>
</organism>
<evidence type="ECO:0000313" key="2">
    <source>
        <dbReference type="Proteomes" id="UP001158067"/>
    </source>
</evidence>
<protein>
    <submittedName>
        <fullName evidence="1">Uncharacterized protein</fullName>
    </submittedName>
</protein>
<keyword evidence="2" id="KW-1185">Reference proteome</keyword>
<accession>A0ABY1PRH5</accession>